<sequence>MKHKYGLAFLLTWLPVILTIRIPPNPCPDLFRYYKDPQGRIYGEVQLPYDRATLLVFSVNASFLGNFNQPKLRLERVTELNELNDGTSTVIYNIFFPFTNVIPKITGITYNDRLYCSGPAEPVIPGAPGITNIWSQISFKFSRQKYGFYKPETQPDTSDDDIPIKRPNEKPTVHQPLPTPTPPKVTPITPKIPQRQPDVWVTPTRDTEIPIKRPTVPNPTESDPDVDQKLIDSIFTTAPFTSPSPPATFTSPSFNSDFVCGVASNEQKKNELVPFILGATNTEIGQYPWLVAFFWKRGSKYDYKCSATLVSDRHVLTAARCVQYYKFQVVKTEEIFLVMGTNNLDNWNSNGAVTRKARRVDVHPSFMENSKSAHGDIAVISLDRPVQFSNVLSPVCLWKGNTDLYPLTNKMGVIAGFGQDENSPQEGLTHVLRAKRADMPIVAQSECLTSPLGFKEVTSDRTFCTKSGEQLTGPCTGDTGAGFFISMDGAYYLRGIASAIPVKDGVCDLSNRYSVFCDVAKFSDWIKSHMT</sequence>
<dbReference type="InterPro" id="IPR031986">
    <property type="entry name" value="GD_N"/>
</dbReference>
<dbReference type="PRINTS" id="PR00722">
    <property type="entry name" value="CHYMOTRYPSIN"/>
</dbReference>
<feature type="compositionally biased region" description="Basic and acidic residues" evidence="1">
    <location>
        <begin position="162"/>
        <end position="172"/>
    </location>
</feature>
<dbReference type="PANTHER" id="PTHR24260">
    <property type="match status" value="1"/>
</dbReference>
<dbReference type="InterPro" id="IPR001314">
    <property type="entry name" value="Peptidase_S1A"/>
</dbReference>
<evidence type="ECO:0000256" key="1">
    <source>
        <dbReference type="SAM" id="MobiDB-lite"/>
    </source>
</evidence>
<dbReference type="Proteomes" id="UP001153709">
    <property type="component" value="Chromosome 4"/>
</dbReference>
<dbReference type="InterPro" id="IPR051333">
    <property type="entry name" value="CLIP_Serine_Protease"/>
</dbReference>
<reference evidence="4" key="1">
    <citation type="submission" date="2022-01" db="EMBL/GenBank/DDBJ databases">
        <authorList>
            <person name="King R."/>
        </authorList>
    </citation>
    <scope>NUCLEOTIDE SEQUENCE</scope>
</reference>
<organism evidence="4 5">
    <name type="scientific">Diabrotica balteata</name>
    <name type="common">Banded cucumber beetle</name>
    <dbReference type="NCBI Taxonomy" id="107213"/>
    <lineage>
        <taxon>Eukaryota</taxon>
        <taxon>Metazoa</taxon>
        <taxon>Ecdysozoa</taxon>
        <taxon>Arthropoda</taxon>
        <taxon>Hexapoda</taxon>
        <taxon>Insecta</taxon>
        <taxon>Pterygota</taxon>
        <taxon>Neoptera</taxon>
        <taxon>Endopterygota</taxon>
        <taxon>Coleoptera</taxon>
        <taxon>Polyphaga</taxon>
        <taxon>Cucujiformia</taxon>
        <taxon>Chrysomeloidea</taxon>
        <taxon>Chrysomelidae</taxon>
        <taxon>Galerucinae</taxon>
        <taxon>Diabroticina</taxon>
        <taxon>Diabroticites</taxon>
        <taxon>Diabrotica</taxon>
    </lineage>
</organism>
<dbReference type="AlphaFoldDB" id="A0A9N9XBT1"/>
<feature type="region of interest" description="Disordered" evidence="1">
    <location>
        <begin position="149"/>
        <end position="198"/>
    </location>
</feature>
<evidence type="ECO:0000313" key="4">
    <source>
        <dbReference type="EMBL" id="CAG9833120.1"/>
    </source>
</evidence>
<dbReference type="SUPFAM" id="SSF50494">
    <property type="entry name" value="Trypsin-like serine proteases"/>
    <property type="match status" value="1"/>
</dbReference>
<dbReference type="Pfam" id="PF00089">
    <property type="entry name" value="Trypsin"/>
    <property type="match status" value="1"/>
</dbReference>
<gene>
    <name evidence="4" type="ORF">DIABBA_LOCUS6542</name>
</gene>
<dbReference type="InterPro" id="IPR009003">
    <property type="entry name" value="Peptidase_S1_PA"/>
</dbReference>
<accession>A0A9N9XBT1</accession>
<name>A0A9N9XBT1_DIABA</name>
<dbReference type="InterPro" id="IPR001254">
    <property type="entry name" value="Trypsin_dom"/>
</dbReference>
<keyword evidence="2" id="KW-0732">Signal</keyword>
<dbReference type="CDD" id="cd00190">
    <property type="entry name" value="Tryp_SPc"/>
    <property type="match status" value="1"/>
</dbReference>
<feature type="chain" id="PRO_5040343050" description="Peptidase S1 domain-containing protein" evidence="2">
    <location>
        <begin position="20"/>
        <end position="531"/>
    </location>
</feature>
<evidence type="ECO:0000259" key="3">
    <source>
        <dbReference type="SMART" id="SM00020"/>
    </source>
</evidence>
<dbReference type="EMBL" id="OU898279">
    <property type="protein sequence ID" value="CAG9833120.1"/>
    <property type="molecule type" value="Genomic_DNA"/>
</dbReference>
<dbReference type="PANTHER" id="PTHR24260:SF143">
    <property type="entry name" value="SERINE PROTEASE GD-LIKE PROTEIN"/>
    <property type="match status" value="1"/>
</dbReference>
<dbReference type="GO" id="GO:0006508">
    <property type="term" value="P:proteolysis"/>
    <property type="evidence" value="ECO:0007669"/>
    <property type="project" value="InterPro"/>
</dbReference>
<protein>
    <recommendedName>
        <fullName evidence="3">Peptidase S1 domain-containing protein</fullName>
    </recommendedName>
</protein>
<evidence type="ECO:0000256" key="2">
    <source>
        <dbReference type="SAM" id="SignalP"/>
    </source>
</evidence>
<dbReference type="GO" id="GO:0004252">
    <property type="term" value="F:serine-type endopeptidase activity"/>
    <property type="evidence" value="ECO:0007669"/>
    <property type="project" value="InterPro"/>
</dbReference>
<proteinExistence type="predicted"/>
<feature type="signal peptide" evidence="2">
    <location>
        <begin position="1"/>
        <end position="19"/>
    </location>
</feature>
<keyword evidence="5" id="KW-1185">Reference proteome</keyword>
<dbReference type="Pfam" id="PF16030">
    <property type="entry name" value="GD_N"/>
    <property type="match status" value="1"/>
</dbReference>
<evidence type="ECO:0000313" key="5">
    <source>
        <dbReference type="Proteomes" id="UP001153709"/>
    </source>
</evidence>
<dbReference type="Gene3D" id="2.40.10.10">
    <property type="entry name" value="Trypsin-like serine proteases"/>
    <property type="match status" value="1"/>
</dbReference>
<dbReference type="SMART" id="SM00020">
    <property type="entry name" value="Tryp_SPc"/>
    <property type="match status" value="1"/>
</dbReference>
<feature type="domain" description="Peptidase S1" evidence="3">
    <location>
        <begin position="275"/>
        <end position="526"/>
    </location>
</feature>
<dbReference type="OrthoDB" id="238681at2759"/>
<dbReference type="InterPro" id="IPR043504">
    <property type="entry name" value="Peptidase_S1_PA_chymotrypsin"/>
</dbReference>